<dbReference type="PANTHER" id="PTHR43591">
    <property type="entry name" value="METHYLTRANSFERASE"/>
    <property type="match status" value="1"/>
</dbReference>
<protein>
    <submittedName>
        <fullName evidence="2">2-polyprenyl-3-methyl-5-hydroxy-6-metoxy-1,4-benzoquinol methylase</fullName>
    </submittedName>
</protein>
<comment type="caution">
    <text evidence="2">The sequence shown here is derived from an EMBL/GenBank/DDBJ whole genome shotgun (WGS) entry which is preliminary data.</text>
</comment>
<dbReference type="AlphaFoldDB" id="A0YFX7"/>
<dbReference type="STRING" id="247633.GP2143_01750"/>
<dbReference type="InterPro" id="IPR029063">
    <property type="entry name" value="SAM-dependent_MTases_sf"/>
</dbReference>
<sequence length="234" mass="26344">MILKKDNIELTCLEIDIVEQRLDLDGKYILELGCGRGDFTRRIAGQGNDRRLVATEVDEQQHTINIINNKLPNVRFELAGAQAIPANDETFDRVLMFKSLHHVPVGVIQAALLEIKRVLKPGGLLYISEPLFQGDFNEVLRLFHDEERVRAAAFNAITATVRAGNFTLQEQLFFRSSVFMPTFSMFEQSIIDVTHTDHQITAGMMKAVKVAFEKAVAVNGGVFTTDNRVDLLRK</sequence>
<dbReference type="Gene3D" id="3.40.50.150">
    <property type="entry name" value="Vaccinia Virus protein VP39"/>
    <property type="match status" value="1"/>
</dbReference>
<proteinExistence type="predicted"/>
<feature type="domain" description="Methyltransferase" evidence="1">
    <location>
        <begin position="29"/>
        <end position="123"/>
    </location>
</feature>
<dbReference type="EMBL" id="AAVT01000009">
    <property type="protein sequence ID" value="EAW30227.1"/>
    <property type="molecule type" value="Genomic_DNA"/>
</dbReference>
<evidence type="ECO:0000313" key="2">
    <source>
        <dbReference type="EMBL" id="EAW30227.1"/>
    </source>
</evidence>
<organism evidence="2 3">
    <name type="scientific">marine gamma proteobacterium HTCC2143</name>
    <dbReference type="NCBI Taxonomy" id="247633"/>
    <lineage>
        <taxon>Bacteria</taxon>
        <taxon>Pseudomonadati</taxon>
        <taxon>Pseudomonadota</taxon>
        <taxon>Gammaproteobacteria</taxon>
        <taxon>Cellvibrionales</taxon>
        <taxon>Spongiibacteraceae</taxon>
        <taxon>BD1-7 clade</taxon>
    </lineage>
</organism>
<dbReference type="CDD" id="cd02440">
    <property type="entry name" value="AdoMet_MTases"/>
    <property type="match status" value="1"/>
</dbReference>
<gene>
    <name evidence="2" type="ORF">GP2143_01750</name>
</gene>
<dbReference type="eggNOG" id="COG2226">
    <property type="taxonomic scope" value="Bacteria"/>
</dbReference>
<evidence type="ECO:0000259" key="1">
    <source>
        <dbReference type="Pfam" id="PF13649"/>
    </source>
</evidence>
<keyword evidence="2" id="KW-0808">Transferase</keyword>
<name>A0YFX7_9GAMM</name>
<dbReference type="OrthoDB" id="9760689at2"/>
<accession>A0YFX7</accession>
<dbReference type="Proteomes" id="UP000004931">
    <property type="component" value="Unassembled WGS sequence"/>
</dbReference>
<keyword evidence="3" id="KW-1185">Reference proteome</keyword>
<dbReference type="PANTHER" id="PTHR43591:SF110">
    <property type="entry name" value="RHODANESE DOMAIN-CONTAINING PROTEIN"/>
    <property type="match status" value="1"/>
</dbReference>
<evidence type="ECO:0000313" key="3">
    <source>
        <dbReference type="Proteomes" id="UP000004931"/>
    </source>
</evidence>
<dbReference type="InterPro" id="IPR041698">
    <property type="entry name" value="Methyltransf_25"/>
</dbReference>
<dbReference type="SUPFAM" id="SSF53335">
    <property type="entry name" value="S-adenosyl-L-methionine-dependent methyltransferases"/>
    <property type="match status" value="1"/>
</dbReference>
<dbReference type="GO" id="GO:0032259">
    <property type="term" value="P:methylation"/>
    <property type="evidence" value="ECO:0007669"/>
    <property type="project" value="UniProtKB-KW"/>
</dbReference>
<dbReference type="GO" id="GO:0008168">
    <property type="term" value="F:methyltransferase activity"/>
    <property type="evidence" value="ECO:0007669"/>
    <property type="project" value="UniProtKB-KW"/>
</dbReference>
<keyword evidence="2" id="KW-0489">Methyltransferase</keyword>
<dbReference type="Pfam" id="PF13649">
    <property type="entry name" value="Methyltransf_25"/>
    <property type="match status" value="1"/>
</dbReference>
<reference evidence="2 3" key="1">
    <citation type="journal article" date="2010" name="J. Bacteriol.">
        <title>Genome sequence of the oligotrophic marine Gammaproteobacterium HTCC2143, isolated from the Oregon Coast.</title>
        <authorList>
            <person name="Oh H.M."/>
            <person name="Kang I."/>
            <person name="Ferriera S."/>
            <person name="Giovannoni S.J."/>
            <person name="Cho J.C."/>
        </authorList>
    </citation>
    <scope>NUCLEOTIDE SEQUENCE [LARGE SCALE GENOMIC DNA]</scope>
    <source>
        <strain evidence="2 3">HTCC2143</strain>
    </source>
</reference>